<evidence type="ECO:0000313" key="4">
    <source>
        <dbReference type="EMBL" id="QDT16186.1"/>
    </source>
</evidence>
<protein>
    <recommendedName>
        <fullName evidence="6">DUF2092 domain-containing protein</fullName>
    </recommendedName>
</protein>
<reference evidence="4 5" key="1">
    <citation type="submission" date="2019-02" db="EMBL/GenBank/DDBJ databases">
        <title>Deep-cultivation of Planctomycetes and their phenomic and genomic characterization uncovers novel biology.</title>
        <authorList>
            <person name="Wiegand S."/>
            <person name="Jogler M."/>
            <person name="Boedeker C."/>
            <person name="Pinto D."/>
            <person name="Vollmers J."/>
            <person name="Rivas-Marin E."/>
            <person name="Kohn T."/>
            <person name="Peeters S.H."/>
            <person name="Heuer A."/>
            <person name="Rast P."/>
            <person name="Oberbeckmann S."/>
            <person name="Bunk B."/>
            <person name="Jeske O."/>
            <person name="Meyerdierks A."/>
            <person name="Storesund J.E."/>
            <person name="Kallscheuer N."/>
            <person name="Luecker S."/>
            <person name="Lage O.M."/>
            <person name="Pohl T."/>
            <person name="Merkel B.J."/>
            <person name="Hornburger P."/>
            <person name="Mueller R.-W."/>
            <person name="Bruemmer F."/>
            <person name="Labrenz M."/>
            <person name="Spormann A.M."/>
            <person name="Op den Camp H."/>
            <person name="Overmann J."/>
            <person name="Amann R."/>
            <person name="Jetten M.S.M."/>
            <person name="Mascher T."/>
            <person name="Medema M.H."/>
            <person name="Devos D.P."/>
            <person name="Kaster A.-K."/>
            <person name="Ovreas L."/>
            <person name="Rohde M."/>
            <person name="Galperin M.Y."/>
            <person name="Jogler C."/>
        </authorList>
    </citation>
    <scope>NUCLEOTIDE SEQUENCE [LARGE SCALE GENOMIC DNA]</scope>
    <source>
        <strain evidence="4 5">CA12</strain>
    </source>
</reference>
<dbReference type="InterPro" id="IPR029046">
    <property type="entry name" value="LolA/LolB/LppX"/>
</dbReference>
<keyword evidence="5" id="KW-1185">Reference proteome</keyword>
<dbReference type="KEGG" id="acaf:CA12_22850"/>
<evidence type="ECO:0000256" key="1">
    <source>
        <dbReference type="ARBA" id="ARBA00022729"/>
    </source>
</evidence>
<dbReference type="Gene3D" id="2.50.20.10">
    <property type="entry name" value="Lipoprotein localisation LolA/LolB/LppX"/>
    <property type="match status" value="1"/>
</dbReference>
<dbReference type="EMBL" id="CP036265">
    <property type="protein sequence ID" value="QDT16186.1"/>
    <property type="molecule type" value="Genomic_DNA"/>
</dbReference>
<dbReference type="OrthoDB" id="215442at2"/>
<proteinExistence type="predicted"/>
<feature type="region of interest" description="Disordered" evidence="2">
    <location>
        <begin position="312"/>
        <end position="333"/>
    </location>
</feature>
<name>A0A517P9X9_9PLAN</name>
<feature type="chain" id="PRO_5021969582" description="DUF2092 domain-containing protein" evidence="3">
    <location>
        <begin position="21"/>
        <end position="333"/>
    </location>
</feature>
<dbReference type="AlphaFoldDB" id="A0A517P9X9"/>
<feature type="region of interest" description="Disordered" evidence="2">
    <location>
        <begin position="43"/>
        <end position="67"/>
    </location>
</feature>
<evidence type="ECO:0000256" key="2">
    <source>
        <dbReference type="SAM" id="MobiDB-lite"/>
    </source>
</evidence>
<keyword evidence="1 3" id="KW-0732">Signal</keyword>
<dbReference type="SUPFAM" id="SSF89392">
    <property type="entry name" value="Prokaryotic lipoproteins and lipoprotein localization factors"/>
    <property type="match status" value="1"/>
</dbReference>
<dbReference type="RefSeq" id="WP_145359052.1">
    <property type="nucleotide sequence ID" value="NZ_CP036265.1"/>
</dbReference>
<evidence type="ECO:0008006" key="6">
    <source>
        <dbReference type="Google" id="ProtNLM"/>
    </source>
</evidence>
<sequence length="333" mass="35387" precursor="true">MFTRLLAASVLLLYAPLVGGAQNAAGPKDSPPNLPAELAAETPVDAAAETSAETPVAAPRPDTRRTAGRILDEARVRLGAVPSLSANLRQTAVVGGHRFDSVGRLLVASGGRVRIELNPAPEQAELGPSLLQVCDGAVMHTQYGLDDRIAVTRRNIRTVRAEAAARDSGVSLAGDLASGGLTGTLASLRTAMQWEEPQTETIADRQYLVLNGRWTEGVLAVFAERTAEAKLLPDPPPPTGVTVYLDAETLFPHRIRYWSQIASGPRAPMLTLDFSDIRVNVPLPDDAFAFTLPDDVEVDDLTEPAVVRARTAGLPKRVRSPEENENAGGAGDE</sequence>
<organism evidence="4 5">
    <name type="scientific">Alienimonas californiensis</name>
    <dbReference type="NCBI Taxonomy" id="2527989"/>
    <lineage>
        <taxon>Bacteria</taxon>
        <taxon>Pseudomonadati</taxon>
        <taxon>Planctomycetota</taxon>
        <taxon>Planctomycetia</taxon>
        <taxon>Planctomycetales</taxon>
        <taxon>Planctomycetaceae</taxon>
        <taxon>Alienimonas</taxon>
    </lineage>
</organism>
<gene>
    <name evidence="4" type="ORF">CA12_22850</name>
</gene>
<feature type="signal peptide" evidence="3">
    <location>
        <begin position="1"/>
        <end position="20"/>
    </location>
</feature>
<dbReference type="Proteomes" id="UP000318741">
    <property type="component" value="Chromosome"/>
</dbReference>
<evidence type="ECO:0000313" key="5">
    <source>
        <dbReference type="Proteomes" id="UP000318741"/>
    </source>
</evidence>
<accession>A0A517P9X9</accession>
<evidence type="ECO:0000256" key="3">
    <source>
        <dbReference type="SAM" id="SignalP"/>
    </source>
</evidence>